<dbReference type="Gene3D" id="1.20.1730.10">
    <property type="entry name" value="Sodium/glucose cotransporter"/>
    <property type="match status" value="1"/>
</dbReference>
<dbReference type="EMBL" id="UINC01001557">
    <property type="protein sequence ID" value="SUZ83574.1"/>
    <property type="molecule type" value="Genomic_DNA"/>
</dbReference>
<proteinExistence type="inferred from homology"/>
<feature type="transmembrane region" description="Helical" evidence="12">
    <location>
        <begin position="6"/>
        <end position="22"/>
    </location>
</feature>
<dbReference type="PANTHER" id="PTHR48086">
    <property type="entry name" value="SODIUM/PROLINE SYMPORTER-RELATED"/>
    <property type="match status" value="1"/>
</dbReference>
<dbReference type="Pfam" id="PF00474">
    <property type="entry name" value="SSF"/>
    <property type="match status" value="1"/>
</dbReference>
<organism evidence="13">
    <name type="scientific">marine metagenome</name>
    <dbReference type="NCBI Taxonomy" id="408172"/>
    <lineage>
        <taxon>unclassified sequences</taxon>
        <taxon>metagenomes</taxon>
        <taxon>ecological metagenomes</taxon>
    </lineage>
</organism>
<feature type="transmembrane region" description="Helical" evidence="12">
    <location>
        <begin position="157"/>
        <end position="174"/>
    </location>
</feature>
<comment type="subcellular location">
    <subcellularLocation>
        <location evidence="1">Cell membrane</location>
        <topology evidence="1">Multi-pass membrane protein</topology>
    </subcellularLocation>
</comment>
<feature type="transmembrane region" description="Helical" evidence="12">
    <location>
        <begin position="397"/>
        <end position="425"/>
    </location>
</feature>
<feature type="transmembrane region" description="Helical" evidence="12">
    <location>
        <begin position="552"/>
        <end position="570"/>
    </location>
</feature>
<comment type="similarity">
    <text evidence="2">Belongs to the sodium:solute symporter (SSF) (TC 2.A.21) family.</text>
</comment>
<dbReference type="GO" id="GO:0015293">
    <property type="term" value="F:symporter activity"/>
    <property type="evidence" value="ECO:0007669"/>
    <property type="project" value="UniProtKB-KW"/>
</dbReference>
<feature type="transmembrane region" description="Helical" evidence="12">
    <location>
        <begin position="344"/>
        <end position="366"/>
    </location>
</feature>
<feature type="transmembrane region" description="Helical" evidence="12">
    <location>
        <begin position="446"/>
        <end position="465"/>
    </location>
</feature>
<feature type="transmembrane region" description="Helical" evidence="12">
    <location>
        <begin position="195"/>
        <end position="215"/>
    </location>
</feature>
<gene>
    <name evidence="13" type="ORF">METZ01_LOCUS36428</name>
</gene>
<evidence type="ECO:0000256" key="4">
    <source>
        <dbReference type="ARBA" id="ARBA00022475"/>
    </source>
</evidence>
<keyword evidence="8" id="KW-0915">Sodium</keyword>
<keyword evidence="4" id="KW-1003">Cell membrane</keyword>
<evidence type="ECO:0000256" key="6">
    <source>
        <dbReference type="ARBA" id="ARBA00022847"/>
    </source>
</evidence>
<dbReference type="InterPro" id="IPR050277">
    <property type="entry name" value="Sodium:Solute_Symporter"/>
</dbReference>
<feature type="transmembrane region" description="Helical" evidence="12">
    <location>
        <begin position="502"/>
        <end position="520"/>
    </location>
</feature>
<feature type="transmembrane region" description="Helical" evidence="12">
    <location>
        <begin position="34"/>
        <end position="56"/>
    </location>
</feature>
<keyword evidence="3" id="KW-0813">Transport</keyword>
<keyword evidence="6" id="KW-0769">Symport</keyword>
<evidence type="ECO:0000256" key="8">
    <source>
        <dbReference type="ARBA" id="ARBA00023053"/>
    </source>
</evidence>
<dbReference type="GO" id="GO:0005886">
    <property type="term" value="C:plasma membrane"/>
    <property type="evidence" value="ECO:0007669"/>
    <property type="project" value="UniProtKB-SubCell"/>
</dbReference>
<name>A0A381QX79_9ZZZZ</name>
<dbReference type="PROSITE" id="PS50283">
    <property type="entry name" value="NA_SOLUT_SYMP_3"/>
    <property type="match status" value="1"/>
</dbReference>
<reference evidence="13" key="1">
    <citation type="submission" date="2018-05" db="EMBL/GenBank/DDBJ databases">
        <authorList>
            <person name="Lanie J.A."/>
            <person name="Ng W.-L."/>
            <person name="Kazmierczak K.M."/>
            <person name="Andrzejewski T.M."/>
            <person name="Davidsen T.M."/>
            <person name="Wayne K.J."/>
            <person name="Tettelin H."/>
            <person name="Glass J.I."/>
            <person name="Rusch D."/>
            <person name="Podicherti R."/>
            <person name="Tsui H.-C.T."/>
            <person name="Winkler M.E."/>
        </authorList>
    </citation>
    <scope>NUCLEOTIDE SEQUENCE</scope>
</reference>
<dbReference type="InterPro" id="IPR038377">
    <property type="entry name" value="Na/Glc_symporter_sf"/>
</dbReference>
<protein>
    <recommendedName>
        <fullName evidence="14">Sodium:proline symporter</fullName>
    </recommendedName>
</protein>
<dbReference type="PANTHER" id="PTHR48086:SF3">
    <property type="entry name" value="SODIUM_PROLINE SYMPORTER"/>
    <property type="match status" value="1"/>
</dbReference>
<evidence type="ECO:0000256" key="1">
    <source>
        <dbReference type="ARBA" id="ARBA00004651"/>
    </source>
</evidence>
<evidence type="ECO:0000256" key="9">
    <source>
        <dbReference type="ARBA" id="ARBA00023065"/>
    </source>
</evidence>
<sequence>MMFFYQFTLGGIVFGTGLYFAHRQGYLNLTRIGLRNLLLILIPLFFYLVLQGYLQFGEFSSVAPAAFHGNPDRQPILGAPVDYGIMVFYFIMILAIGTYFGKRQKTVKDFFFGGQRFSWWLITFSLIATTVGSYSFVKYSRVAYAYGFGSSQTYLNDWIWLPLLLFGWLPILYFSRVTSIPEYFERRFDRRVRKWVTVFILIYLVGYVGVNLFTMGKVLNILLGWPILTAAILVASISAIYVTAGGQTSVIMTDLFQGLMLLATGIIILFLGIDYLGGLESFWHHLPRTHKLAFPNFNEDPSFPSVGIFWQDGMANTAMFYFLNQGVIMRFLSAKSLQDGRKAVFTVVLVLMPIAACVVASGGWMAKALVQGGFLPATIKADEAFFIAADFLSRPGIFGLILATMTAALMSTVDTLITAVAAIVVNDVYQPLFNPGANEKQLLKMARISSVSVTLLGILLVPLFMSFKTIYAAHGAFTAAVTPPLVIALMFSVFWKRFTRQAALFTLAGGMGAIVFSLFVPEVIIPFSNGVPMQETGTGIFAGMKQFKFMRAFYGLSVSAVIGIVVTLFTKPESSDRQKGLVWGTVKDAILHYKGSAGAEAAGRKTLACPQLVDRCLETAGTGNLALVDISTSLARKLEAGPGDLLYISDRRWWLGGLYSAHTVIRAVFDESKKVIEIDRETSQAVITKKRVDRELLVEKLY</sequence>
<evidence type="ECO:0000256" key="2">
    <source>
        <dbReference type="ARBA" id="ARBA00006434"/>
    </source>
</evidence>
<evidence type="ECO:0000256" key="11">
    <source>
        <dbReference type="ARBA" id="ARBA00023201"/>
    </source>
</evidence>
<evidence type="ECO:0000256" key="10">
    <source>
        <dbReference type="ARBA" id="ARBA00023136"/>
    </source>
</evidence>
<dbReference type="NCBIfam" id="TIGR00813">
    <property type="entry name" value="sss"/>
    <property type="match status" value="1"/>
</dbReference>
<evidence type="ECO:0000256" key="7">
    <source>
        <dbReference type="ARBA" id="ARBA00022989"/>
    </source>
</evidence>
<feature type="transmembrane region" description="Helical" evidence="12">
    <location>
        <begin position="117"/>
        <end position="137"/>
    </location>
</feature>
<keyword evidence="10 12" id="KW-0472">Membrane</keyword>
<evidence type="ECO:0008006" key="14">
    <source>
        <dbReference type="Google" id="ProtNLM"/>
    </source>
</evidence>
<keyword evidence="9" id="KW-0406">Ion transport</keyword>
<dbReference type="InterPro" id="IPR001734">
    <property type="entry name" value="Na/solute_symporter"/>
</dbReference>
<evidence type="ECO:0000256" key="12">
    <source>
        <dbReference type="SAM" id="Phobius"/>
    </source>
</evidence>
<dbReference type="GO" id="GO:0006814">
    <property type="term" value="P:sodium ion transport"/>
    <property type="evidence" value="ECO:0007669"/>
    <property type="project" value="UniProtKB-KW"/>
</dbReference>
<evidence type="ECO:0000256" key="5">
    <source>
        <dbReference type="ARBA" id="ARBA00022692"/>
    </source>
</evidence>
<evidence type="ECO:0000256" key="3">
    <source>
        <dbReference type="ARBA" id="ARBA00022448"/>
    </source>
</evidence>
<evidence type="ECO:0000313" key="13">
    <source>
        <dbReference type="EMBL" id="SUZ83574.1"/>
    </source>
</evidence>
<feature type="transmembrane region" description="Helical" evidence="12">
    <location>
        <begin position="255"/>
        <end position="273"/>
    </location>
</feature>
<feature type="transmembrane region" description="Helical" evidence="12">
    <location>
        <begin position="221"/>
        <end position="243"/>
    </location>
</feature>
<dbReference type="AlphaFoldDB" id="A0A381QX79"/>
<feature type="transmembrane region" description="Helical" evidence="12">
    <location>
        <begin position="471"/>
        <end position="495"/>
    </location>
</feature>
<keyword evidence="11" id="KW-0739">Sodium transport</keyword>
<feature type="transmembrane region" description="Helical" evidence="12">
    <location>
        <begin position="76"/>
        <end position="96"/>
    </location>
</feature>
<accession>A0A381QX79</accession>
<keyword evidence="5 12" id="KW-0812">Transmembrane</keyword>
<keyword evidence="7 12" id="KW-1133">Transmembrane helix</keyword>